<reference evidence="2" key="1">
    <citation type="submission" date="2016-03" db="EMBL/GenBank/DDBJ databases">
        <title>Genomic, physiological and proteomic characterization of the T5-like bacteriophage phiR2-01 infecting Yersinia enterocolitia.</title>
        <authorList>
            <person name="Pajunen M.I."/>
            <person name="Happonen L.J."/>
            <person name="Jun J.W."/>
            <person name="Malmstrom J."/>
            <person name="Nawaz A."/>
            <person name="Mattinen L."/>
            <person name="Skurnik M."/>
        </authorList>
    </citation>
    <scope>NUCLEOTIDE SEQUENCE</scope>
</reference>
<dbReference type="KEGG" id="vg:14296811"/>
<organism evidence="2 3">
    <name type="scientific">Yersinia phage phiR2-01</name>
    <dbReference type="NCBI Taxonomy" id="1206557"/>
    <lineage>
        <taxon>Viruses</taxon>
        <taxon>Duplodnaviria</taxon>
        <taxon>Heunggongvirae</taxon>
        <taxon>Uroviricota</taxon>
        <taxon>Caudoviricetes</taxon>
        <taxon>Demerecviridae</taxon>
        <taxon>Markadamsvirinae</taxon>
        <taxon>Epseptimavirus</taxon>
        <taxon>Epseptimavirus R201</taxon>
    </lineage>
</organism>
<dbReference type="InterPro" id="IPR032876">
    <property type="entry name" value="J_dom"/>
</dbReference>
<dbReference type="Pfam" id="PF13550">
    <property type="entry name" value="Phage-tail_3"/>
    <property type="match status" value="1"/>
</dbReference>
<dbReference type="RefSeq" id="YP_007237107.1">
    <property type="nucleotide sequence ID" value="NC_019919.2"/>
</dbReference>
<gene>
    <name evidence="2" type="primary">g128</name>
    <name evidence="2" type="ORF">BN79_147</name>
</gene>
<evidence type="ECO:0000313" key="2">
    <source>
        <dbReference type="EMBL" id="CCI88556.1"/>
    </source>
</evidence>
<sequence>MKQIIESAREYLQNNNRIKTACLITLELPQSDAEFIYLTDYFRDVVYNGILYVSGKVKSVATHKQNRDLSIGSLSFTITGTAEDEVLKLVQNGVSFLDRSISIHQAVIDQDGSILPVDPETLGPLLYFRGKITGGGIKDNVSTSGVGTSVITWNCSNQFYDFDRVNGRFTDDASHRGLEVVAGELVPSSGAKRPEYQDDYGFFHSNKSVSILAKYQVQEERYKLQSKKKLFGLSRSYSLKKYYETVTKEVDIDFNLAAKFLPIVYGVQKVPGLPIFADTELHNPNIVYVVYAFCEGEIDGFLDFSFGDVPMICVDPNDSTSRTCFGTKKLSGDTMQRIASGMPSSEPSTHGQEYRYNDGNGDIRIWTFHGKADQDAASVLVDIAARNGFYLQNSYGNGPEYWDTRYKLLDTAYAVVRFTINENRTEIPEVSAELQGKKITVYQADGSSKSDATSLNGIWQTLDYLTSNRYGANITIDQFPLQQLIQEAAILDIVDESYQQSWQPYWRYTGWTDLSAENRQMVQMNTILDGSESVFKNVQELLDSYSGAINNLSGQYRITVEKFSDTPLEINFLDTYGDLELSDTTGRTKFNSVQASIVDPALSWKTNSITFFNSMFKEQDKGLDKKLQLSFANITNYYTARSFADRELKKSRYSRTLTFSLPYHFIGIEPNDPIAFTYERYGWDKKFFLVDEVENSREGKINVTLQEYAEDVFINSEQVDNSGNDIPDVSNSVLPPRDFMYTPTPGGLVGSIGKNGELSWLPSLTNNVVYYSITKSGRTNPYIIQQLETLPNDRMIQDIVGEAPGLVIFEIRAVDINGRRSSPVTLSLELNSAKNLSVVGNFRVLNTATGDSSEFIGPDVKLAWDRLEEEDLIQGIFYTLEIRDIDQNMLRSVRIEDQYVYDYLLIYNKADYALLHEDALGINRRLFFRIRAEGDNGEQSVDWASI</sequence>
<proteinExistence type="predicted"/>
<name>I7K2R8_9CAUD</name>
<keyword evidence="3" id="KW-1185">Reference proteome</keyword>
<dbReference type="Proteomes" id="UP000002908">
    <property type="component" value="Segment"/>
</dbReference>
<feature type="domain" description="Tip attachment protein J" evidence="1">
    <location>
        <begin position="591"/>
        <end position="683"/>
    </location>
</feature>
<evidence type="ECO:0000313" key="3">
    <source>
        <dbReference type="Proteomes" id="UP000002908"/>
    </source>
</evidence>
<dbReference type="EMBL" id="HE956708">
    <property type="protein sequence ID" value="CCI88556.1"/>
    <property type="molecule type" value="Genomic_DNA"/>
</dbReference>
<evidence type="ECO:0000259" key="1">
    <source>
        <dbReference type="Pfam" id="PF13550"/>
    </source>
</evidence>
<dbReference type="GeneID" id="14296811"/>
<accession>I7K2R8</accession>
<dbReference type="OrthoDB" id="105at10239"/>
<protein>
    <submittedName>
        <fullName evidence="2">Phage tail length tape-measure protein</fullName>
    </submittedName>
</protein>